<dbReference type="EMBL" id="AP027266">
    <property type="protein sequence ID" value="BDW83854.1"/>
    <property type="molecule type" value="Genomic_DNA"/>
</dbReference>
<dbReference type="Proteomes" id="UP001337723">
    <property type="component" value="Chromosome"/>
</dbReference>
<dbReference type="Gene3D" id="1.10.10.1320">
    <property type="entry name" value="Anti-sigma factor, zinc-finger domain"/>
    <property type="match status" value="1"/>
</dbReference>
<dbReference type="Pfam" id="PF12973">
    <property type="entry name" value="Cupin_7"/>
    <property type="match status" value="1"/>
</dbReference>
<dbReference type="InterPro" id="IPR025979">
    <property type="entry name" value="ChrR-like_cupin_dom"/>
</dbReference>
<dbReference type="AlphaFoldDB" id="A0AA48GZM0"/>
<dbReference type="CDD" id="cd20301">
    <property type="entry name" value="cupin_ChrR"/>
    <property type="match status" value="1"/>
</dbReference>
<dbReference type="KEGG" id="rmai:MACH21_00310"/>
<accession>A0AA48GZM0</accession>
<dbReference type="SUPFAM" id="SSF51182">
    <property type="entry name" value="RmlC-like cupins"/>
    <property type="match status" value="1"/>
</dbReference>
<organism evidence="2 3">
    <name type="scientific">Roseicyclus marinus</name>
    <dbReference type="NCBI Taxonomy" id="2161673"/>
    <lineage>
        <taxon>Bacteria</taxon>
        <taxon>Pseudomonadati</taxon>
        <taxon>Pseudomonadota</taxon>
        <taxon>Alphaproteobacteria</taxon>
        <taxon>Rhodobacterales</taxon>
        <taxon>Roseobacteraceae</taxon>
        <taxon>Roseicyclus</taxon>
    </lineage>
</organism>
<protein>
    <submittedName>
        <fullName evidence="2">Anti-sigma-E factor ChrR</fullName>
    </submittedName>
</protein>
<dbReference type="Gene3D" id="2.60.120.10">
    <property type="entry name" value="Jelly Rolls"/>
    <property type="match status" value="1"/>
</dbReference>
<evidence type="ECO:0000313" key="3">
    <source>
        <dbReference type="Proteomes" id="UP001337723"/>
    </source>
</evidence>
<reference evidence="2 3" key="1">
    <citation type="submission" date="2023-01" db="EMBL/GenBank/DDBJ databases">
        <title>Complete genome sequence of Roseicyclus marinus strain Dej080120_10.</title>
        <authorList>
            <person name="Ueki S."/>
            <person name="Maruyama F."/>
        </authorList>
    </citation>
    <scope>NUCLEOTIDE SEQUENCE [LARGE SCALE GENOMIC DNA]</scope>
    <source>
        <strain evidence="2 3">Dej080120_10</strain>
    </source>
</reference>
<dbReference type="InterPro" id="IPR014710">
    <property type="entry name" value="RmlC-like_jellyroll"/>
</dbReference>
<evidence type="ECO:0000259" key="1">
    <source>
        <dbReference type="Pfam" id="PF12973"/>
    </source>
</evidence>
<dbReference type="InterPro" id="IPR012807">
    <property type="entry name" value="Anti-sigma_ChrR"/>
</dbReference>
<dbReference type="InterPro" id="IPR041916">
    <property type="entry name" value="Anti_sigma_zinc_sf"/>
</dbReference>
<dbReference type="InterPro" id="IPR011051">
    <property type="entry name" value="RmlC_Cupin_sf"/>
</dbReference>
<gene>
    <name evidence="2" type="primary">chrR</name>
    <name evidence="2" type="ORF">MACH21_00310</name>
</gene>
<dbReference type="NCBIfam" id="TIGR02451">
    <property type="entry name" value="anti_sig_ChrR"/>
    <property type="match status" value="1"/>
</dbReference>
<proteinExistence type="predicted"/>
<evidence type="ECO:0000313" key="2">
    <source>
        <dbReference type="EMBL" id="BDW83854.1"/>
    </source>
</evidence>
<dbReference type="RefSeq" id="WP_338273337.1">
    <property type="nucleotide sequence ID" value="NZ_AP027266.1"/>
</dbReference>
<keyword evidence="3" id="KW-1185">Reference proteome</keyword>
<name>A0AA48GZM0_9RHOB</name>
<feature type="domain" description="ChrR-like cupin" evidence="1">
    <location>
        <begin position="101"/>
        <end position="193"/>
    </location>
</feature>
<sequence length="213" mass="22814">MQTIRHNIPDDLLMGYAAGVLPQAFDLVVATHVSLSDDARARLAGYEAVGGAMLDDMDEAPIGADSLEQTMARIAGMKPTRRTAPVRGIFPEPLRRIVGGDADAVKWRSIGLGARQSVVYSDGDATARLICIPAGQAMPQHSHRGLEMTLVLQGAFRDDDGVYARGDIEVADQQVDHTPVAEPGEDCICLIATDGRLKFNGLLPRIAQPFLGI</sequence>